<evidence type="ECO:0000313" key="2">
    <source>
        <dbReference type="Proteomes" id="UP000827976"/>
    </source>
</evidence>
<dbReference type="EMBL" id="CM037023">
    <property type="protein sequence ID" value="KAH7666132.1"/>
    <property type="molecule type" value="Genomic_DNA"/>
</dbReference>
<evidence type="ECO:0000313" key="1">
    <source>
        <dbReference type="EMBL" id="KAH7666132.1"/>
    </source>
</evidence>
<accession>A0ACB7UZ32</accession>
<dbReference type="Proteomes" id="UP000827976">
    <property type="component" value="Chromosome 13"/>
</dbReference>
<sequence length="876" mass="98639">MKASEPLEIAPEEQRGNAEEESGGGGEKSRDEAVIDVSSKNWEVSLFERPTPPNGLVEGLYVFHNTFHLIPRALWRFEKLKTLKFFANEVEALPPEVGELAELERLQLKLSQPGISMVSLKKMKALKELELFRAPPKPSAFSIISEISSLKCLTKLSVCHFSIRYLPPEIGYLKKLEELDLSFNKLKSLPNGIAELHALKLLKVANNKLVDLPSGISSLQSLENLDLSNNRLTSLTSLNLSSMHALQFLNLQYNKLLSRCPIPSWICCNFEGNGEEFVKNHIAIEVDHGHGAALHRVHGSRSCNGCHGTSSSLYSETMLSSRCCVTQRMKKGWKRRDYIQQIARQERLNHSRKWRGEDYYDDMAVKMVEESNTSELSDVESRESHLDDDKQSDTSAKSKFLKQDMLDSIVLKDDGCDPTVCSSSVVSQSLLGCEKNCLNEKSYKDDSSHITSDSSILNKDYDFESVTDPFCSVKEISLPSEGSSEASSCISKSKRHSDKDLHNPKPSKFRRPVDDLNLSCKYSTESFCSINDHLPDGFYDAGRDRPFMSLHDYECSLCLDSREVILLDREKDEKLDAIALTAQILLSSLIRSNLAVEHDESLDNLQRASILALFVSDCFGGSDKSNLVLRTRKAIVGLKKEKPFICTCSAGNVYDNLETCKQMYGIPGDLTFTELCENSLRLIKERRNSTVVPIGTLRFGVCRHRAVLMKYLCDRADPPIPCELVRGYLDFLPHAWNAILVKKADSWVRMVVDACHPTDIREETDPEYFCRYVPLSRVHVPLTTEDSSILGCSFPSPSLYPGVEKAPPRSIVHCKFGNLDAAVKVRNLQASESSDEEIRNFEYAFLGEVRMLGALRKNRCIVQIYGHQLSTKWDRQ</sequence>
<gene>
    <name evidence="1" type="ORF">IHE45_13G081000</name>
</gene>
<name>A0ACB7UZ32_DIOAL</name>
<protein>
    <submittedName>
        <fullName evidence="1">Cysteine proteinases protein</fullName>
    </submittedName>
</protein>
<comment type="caution">
    <text evidence="1">The sequence shown here is derived from an EMBL/GenBank/DDBJ whole genome shotgun (WGS) entry which is preliminary data.</text>
</comment>
<keyword evidence="2" id="KW-1185">Reference proteome</keyword>
<organism evidence="1 2">
    <name type="scientific">Dioscorea alata</name>
    <name type="common">Purple yam</name>
    <dbReference type="NCBI Taxonomy" id="55571"/>
    <lineage>
        <taxon>Eukaryota</taxon>
        <taxon>Viridiplantae</taxon>
        <taxon>Streptophyta</taxon>
        <taxon>Embryophyta</taxon>
        <taxon>Tracheophyta</taxon>
        <taxon>Spermatophyta</taxon>
        <taxon>Magnoliopsida</taxon>
        <taxon>Liliopsida</taxon>
        <taxon>Dioscoreales</taxon>
        <taxon>Dioscoreaceae</taxon>
        <taxon>Dioscorea</taxon>
    </lineage>
</organism>
<reference evidence="2" key="1">
    <citation type="journal article" date="2022" name="Nat. Commun.">
        <title>Chromosome evolution and the genetic basis of agronomically important traits in greater yam.</title>
        <authorList>
            <person name="Bredeson J.V."/>
            <person name="Lyons J.B."/>
            <person name="Oniyinde I.O."/>
            <person name="Okereke N.R."/>
            <person name="Kolade O."/>
            <person name="Nnabue I."/>
            <person name="Nwadili C.O."/>
            <person name="Hribova E."/>
            <person name="Parker M."/>
            <person name="Nwogha J."/>
            <person name="Shu S."/>
            <person name="Carlson J."/>
            <person name="Kariba R."/>
            <person name="Muthemba S."/>
            <person name="Knop K."/>
            <person name="Barton G.J."/>
            <person name="Sherwood A.V."/>
            <person name="Lopez-Montes A."/>
            <person name="Asiedu R."/>
            <person name="Jamnadass R."/>
            <person name="Muchugi A."/>
            <person name="Goodstein D."/>
            <person name="Egesi C.N."/>
            <person name="Featherston J."/>
            <person name="Asfaw A."/>
            <person name="Simpson G.G."/>
            <person name="Dolezel J."/>
            <person name="Hendre P.S."/>
            <person name="Van Deynze A."/>
            <person name="Kumar P.L."/>
            <person name="Obidiegwu J.E."/>
            <person name="Bhattacharjee R."/>
            <person name="Rokhsar D.S."/>
        </authorList>
    </citation>
    <scope>NUCLEOTIDE SEQUENCE [LARGE SCALE GENOMIC DNA]</scope>
    <source>
        <strain evidence="2">cv. TDa95/00328</strain>
    </source>
</reference>
<proteinExistence type="predicted"/>